<dbReference type="PANTHER" id="PTHR39179:SF3">
    <property type="entry name" value="COTS-RELATED PROTEIN"/>
    <property type="match status" value="1"/>
</dbReference>
<dbReference type="AlphaFoldDB" id="A0A1M5TWN9"/>
<dbReference type="Proteomes" id="UP000184241">
    <property type="component" value="Unassembled WGS sequence"/>
</dbReference>
<evidence type="ECO:0000313" key="1">
    <source>
        <dbReference type="EMBL" id="SHH55139.1"/>
    </source>
</evidence>
<sequence length="330" mass="39845">MEDYSKILSNYNIEGYSISFKDNDYIVDCKSEMFMLHTYRSKKTQLKDFLQFYEDLYNNGFRKIGKIIKTNNGNKYIKARDTSYFLTSYFREDTDFVYNIDFFKNSILLLNKFHRCTIELHPEKYNFKREYTKYIKRYLKRIDYMLNLKNTISNNIIKSYFDNQVLDILVNYDEVLTNCKKIFSNLSTIKNKTPHRYKFSASGITIDDFTKSDNKIKLKNINRIKYSYYHMDIGSLLNSILNQPSVNWDYQTFNDLIEIYKKNYNFSLEDIYLILGFTAFPYKFYDICRDIYKKHSHKNISEYKLALNNILSQSENVNTWFKFYVEATDI</sequence>
<name>A0A1M5TWN9_9CLOT</name>
<dbReference type="PANTHER" id="PTHR39179">
    <property type="entry name" value="SPORE COAT PROTEIN I"/>
    <property type="match status" value="1"/>
</dbReference>
<evidence type="ECO:0008006" key="3">
    <source>
        <dbReference type="Google" id="ProtNLM"/>
    </source>
</evidence>
<accession>A0A1M5TWN9</accession>
<dbReference type="Gene3D" id="3.90.1200.10">
    <property type="match status" value="1"/>
</dbReference>
<dbReference type="EMBL" id="FQXU01000003">
    <property type="protein sequence ID" value="SHH55139.1"/>
    <property type="molecule type" value="Genomic_DNA"/>
</dbReference>
<protein>
    <recommendedName>
        <fullName evidence="3">Spore coat protein, CotS family</fullName>
    </recommendedName>
</protein>
<evidence type="ECO:0000313" key="2">
    <source>
        <dbReference type="Proteomes" id="UP000184241"/>
    </source>
</evidence>
<dbReference type="InterPro" id="IPR047175">
    <property type="entry name" value="CotS-like"/>
</dbReference>
<dbReference type="Gene3D" id="3.30.200.20">
    <property type="entry name" value="Phosphorylase Kinase, domain 1"/>
    <property type="match status" value="1"/>
</dbReference>
<dbReference type="GO" id="GO:0042601">
    <property type="term" value="C:endospore-forming forespore"/>
    <property type="evidence" value="ECO:0007669"/>
    <property type="project" value="TreeGrafter"/>
</dbReference>
<dbReference type="RefSeq" id="WP_073016045.1">
    <property type="nucleotide sequence ID" value="NZ_FQXU01000003.1"/>
</dbReference>
<gene>
    <name evidence="1" type="ORF">SAMN02745941_00336</name>
</gene>
<proteinExistence type="predicted"/>
<reference evidence="1 2" key="1">
    <citation type="submission" date="2016-11" db="EMBL/GenBank/DDBJ databases">
        <authorList>
            <person name="Jaros S."/>
            <person name="Januszkiewicz K."/>
            <person name="Wedrychowicz H."/>
        </authorList>
    </citation>
    <scope>NUCLEOTIDE SEQUENCE [LARGE SCALE GENOMIC DNA]</scope>
    <source>
        <strain evidence="1 2">DSM 6191</strain>
    </source>
</reference>
<organism evidence="1 2">
    <name type="scientific">Clostridium intestinale DSM 6191</name>
    <dbReference type="NCBI Taxonomy" id="1121320"/>
    <lineage>
        <taxon>Bacteria</taxon>
        <taxon>Bacillati</taxon>
        <taxon>Bacillota</taxon>
        <taxon>Clostridia</taxon>
        <taxon>Eubacteriales</taxon>
        <taxon>Clostridiaceae</taxon>
        <taxon>Clostridium</taxon>
    </lineage>
</organism>